<keyword evidence="5 10" id="KW-0812">Transmembrane</keyword>
<dbReference type="InterPro" id="IPR048634">
    <property type="entry name" value="SecD_SecF_C"/>
</dbReference>
<dbReference type="InterPro" id="IPR005665">
    <property type="entry name" value="SecF_bac"/>
</dbReference>
<keyword evidence="4" id="KW-1003">Cell membrane</keyword>
<evidence type="ECO:0000256" key="5">
    <source>
        <dbReference type="ARBA" id="ARBA00022692"/>
    </source>
</evidence>
<feature type="transmembrane region" description="Helical" evidence="10">
    <location>
        <begin position="167"/>
        <end position="188"/>
    </location>
</feature>
<dbReference type="EMBL" id="CP029077">
    <property type="protein sequence ID" value="QED23466.1"/>
    <property type="molecule type" value="Genomic_DNA"/>
</dbReference>
<evidence type="ECO:0000256" key="4">
    <source>
        <dbReference type="ARBA" id="ARBA00022475"/>
    </source>
</evidence>
<evidence type="ECO:0000256" key="3">
    <source>
        <dbReference type="ARBA" id="ARBA00022448"/>
    </source>
</evidence>
<dbReference type="Pfam" id="PF02355">
    <property type="entry name" value="SecD_SecF_C"/>
    <property type="match status" value="1"/>
</dbReference>
<organism evidence="12 13">
    <name type="scientific">Candidatus Deianiraea vastatrix</name>
    <dbReference type="NCBI Taxonomy" id="2163644"/>
    <lineage>
        <taxon>Bacteria</taxon>
        <taxon>Pseudomonadati</taxon>
        <taxon>Pseudomonadota</taxon>
        <taxon>Alphaproteobacteria</taxon>
        <taxon>Rickettsiales</taxon>
        <taxon>Candidatus Deianiraeaceae</taxon>
        <taxon>Candidatus Deianiraea</taxon>
    </lineage>
</organism>
<evidence type="ECO:0000256" key="10">
    <source>
        <dbReference type="SAM" id="Phobius"/>
    </source>
</evidence>
<dbReference type="PANTHER" id="PTHR30081:SF8">
    <property type="entry name" value="PROTEIN TRANSLOCASE SUBUNIT SECF"/>
    <property type="match status" value="1"/>
</dbReference>
<evidence type="ECO:0000313" key="13">
    <source>
        <dbReference type="Proteomes" id="UP000321934"/>
    </source>
</evidence>
<evidence type="ECO:0000313" key="12">
    <source>
        <dbReference type="EMBL" id="QED23466.1"/>
    </source>
</evidence>
<evidence type="ECO:0000256" key="9">
    <source>
        <dbReference type="ARBA" id="ARBA00023136"/>
    </source>
</evidence>
<dbReference type="RefSeq" id="WP_161982836.1">
    <property type="nucleotide sequence ID" value="NZ_CP029077.1"/>
</dbReference>
<dbReference type="GO" id="GO:0005886">
    <property type="term" value="C:plasma membrane"/>
    <property type="evidence" value="ECO:0007669"/>
    <property type="project" value="UniProtKB-SubCell"/>
</dbReference>
<feature type="transmembrane region" description="Helical" evidence="10">
    <location>
        <begin position="112"/>
        <end position="132"/>
    </location>
</feature>
<dbReference type="SUPFAM" id="SSF82866">
    <property type="entry name" value="Multidrug efflux transporter AcrB transmembrane domain"/>
    <property type="match status" value="1"/>
</dbReference>
<keyword evidence="3" id="KW-0813">Transport</keyword>
<proteinExistence type="predicted"/>
<dbReference type="NCBIfam" id="TIGR00966">
    <property type="entry name" value="transloc_SecF"/>
    <property type="match status" value="1"/>
</dbReference>
<reference evidence="12 13" key="1">
    <citation type="journal article" date="2019" name="ISME J.">
        <title>Deianiraea, an extracellular bacterium associated with the ciliate Paramecium, suggests an alternative scenario for the evolution of Rickettsiales.</title>
        <authorList>
            <person name="Castelli M."/>
            <person name="Sabaneyeva E."/>
            <person name="Lanzoni O."/>
            <person name="Lebedeva N."/>
            <person name="Floriano A.M."/>
            <person name="Gaiarsa S."/>
            <person name="Benken K."/>
            <person name="Modeo L."/>
            <person name="Bandi C."/>
            <person name="Potekhin A."/>
            <person name="Sassera D."/>
            <person name="Petroni G."/>
        </authorList>
    </citation>
    <scope>NUCLEOTIDE SEQUENCE [LARGE SCALE GENOMIC DNA]</scope>
    <source>
        <strain evidence="12">CyL4-1</strain>
    </source>
</reference>
<evidence type="ECO:0000256" key="2">
    <source>
        <dbReference type="ARBA" id="ARBA00015792"/>
    </source>
</evidence>
<evidence type="ECO:0000256" key="7">
    <source>
        <dbReference type="ARBA" id="ARBA00022989"/>
    </source>
</evidence>
<gene>
    <name evidence="12" type="ORF">Deia_00674</name>
</gene>
<protein>
    <recommendedName>
        <fullName evidence="2">Protein translocase subunit SecF</fullName>
    </recommendedName>
</protein>
<dbReference type="InterPro" id="IPR022645">
    <property type="entry name" value="SecD/SecF_bac"/>
</dbReference>
<keyword evidence="9 10" id="KW-0472">Membrane</keyword>
<dbReference type="InterPro" id="IPR022813">
    <property type="entry name" value="SecD/SecF_arch_bac"/>
</dbReference>
<accession>A0A5B8XES4</accession>
<dbReference type="GO" id="GO:0015450">
    <property type="term" value="F:protein-transporting ATPase activity"/>
    <property type="evidence" value="ECO:0007669"/>
    <property type="project" value="InterPro"/>
</dbReference>
<keyword evidence="13" id="KW-1185">Reference proteome</keyword>
<dbReference type="PRINTS" id="PR01755">
    <property type="entry name" value="SECFTRNLCASE"/>
</dbReference>
<dbReference type="GO" id="GO:0006886">
    <property type="term" value="P:intracellular protein transport"/>
    <property type="evidence" value="ECO:0007669"/>
    <property type="project" value="InterPro"/>
</dbReference>
<comment type="subcellular location">
    <subcellularLocation>
        <location evidence="1">Cell membrane</location>
        <topology evidence="1">Multi-pass membrane protein</topology>
    </subcellularLocation>
</comment>
<feature type="transmembrane region" description="Helical" evidence="10">
    <location>
        <begin position="246"/>
        <end position="269"/>
    </location>
</feature>
<evidence type="ECO:0000256" key="8">
    <source>
        <dbReference type="ARBA" id="ARBA00023010"/>
    </source>
</evidence>
<sequence>MIDFNKKASFYIFFAIFTFIASLIFIRFYSVKLSLDFTGGGVVFLDKNIDIAKISGVTKVDKSDNFGSILYFQNDDFGIFQEHLKSLSSEVSKNGVKIVKTDFVGEKFGKTALITSLYGLFFALLAIFLYIFIKFGLNLSIVATFGLIYNCIIVVGIASLFKIEFDLMSISALLTLIGYCINDTVVVFDRVQEIAMEFNSSKDKSDYKIINGALNKVISRSLKTSIITAIGIMPMIIFSQNEIRNFAIMIICGIVFGTIYSIFAAPILLKLGKFKIKLRKIKSQLDDPMRYV</sequence>
<name>A0A5B8XES4_9RICK</name>
<feature type="transmembrane region" description="Helical" evidence="10">
    <location>
        <begin position="12"/>
        <end position="30"/>
    </location>
</feature>
<dbReference type="Proteomes" id="UP000321934">
    <property type="component" value="Chromosome"/>
</dbReference>
<evidence type="ECO:0000256" key="6">
    <source>
        <dbReference type="ARBA" id="ARBA00022927"/>
    </source>
</evidence>
<dbReference type="AlphaFoldDB" id="A0A5B8XES4"/>
<feature type="transmembrane region" description="Helical" evidence="10">
    <location>
        <begin position="139"/>
        <end position="161"/>
    </location>
</feature>
<evidence type="ECO:0000256" key="1">
    <source>
        <dbReference type="ARBA" id="ARBA00004651"/>
    </source>
</evidence>
<dbReference type="Gene3D" id="1.20.1640.10">
    <property type="entry name" value="Multidrug efflux transporter AcrB transmembrane domain"/>
    <property type="match status" value="1"/>
</dbReference>
<evidence type="ECO:0000259" key="11">
    <source>
        <dbReference type="Pfam" id="PF02355"/>
    </source>
</evidence>
<keyword evidence="8" id="KW-0811">Translocation</keyword>
<feature type="domain" description="Protein export membrane protein SecD/SecF C-terminal" evidence="11">
    <location>
        <begin position="89"/>
        <end position="271"/>
    </location>
</feature>
<keyword evidence="6" id="KW-0653">Protein transport</keyword>
<dbReference type="PANTHER" id="PTHR30081">
    <property type="entry name" value="PROTEIN-EXPORT MEMBRANE PROTEIN SEC"/>
    <property type="match status" value="1"/>
</dbReference>
<dbReference type="OrthoDB" id="9774769at2"/>
<feature type="transmembrane region" description="Helical" evidence="10">
    <location>
        <begin position="222"/>
        <end position="240"/>
    </location>
</feature>
<keyword evidence="7 10" id="KW-1133">Transmembrane helix</keyword>